<dbReference type="Proteomes" id="UP001145021">
    <property type="component" value="Unassembled WGS sequence"/>
</dbReference>
<comment type="caution">
    <text evidence="1">The sequence shown here is derived from an EMBL/GenBank/DDBJ whole genome shotgun (WGS) entry which is preliminary data.</text>
</comment>
<dbReference type="InterPro" id="IPR036291">
    <property type="entry name" value="NAD(P)-bd_dom_sf"/>
</dbReference>
<evidence type="ECO:0000313" key="1">
    <source>
        <dbReference type="EMBL" id="KAJ1645282.1"/>
    </source>
</evidence>
<organism evidence="1 2">
    <name type="scientific">Coemansia asiatica</name>
    <dbReference type="NCBI Taxonomy" id="1052880"/>
    <lineage>
        <taxon>Eukaryota</taxon>
        <taxon>Fungi</taxon>
        <taxon>Fungi incertae sedis</taxon>
        <taxon>Zoopagomycota</taxon>
        <taxon>Kickxellomycotina</taxon>
        <taxon>Kickxellomycetes</taxon>
        <taxon>Kickxellales</taxon>
        <taxon>Kickxellaceae</taxon>
        <taxon>Coemansia</taxon>
    </lineage>
</organism>
<evidence type="ECO:0008006" key="3">
    <source>
        <dbReference type="Google" id="ProtNLM"/>
    </source>
</evidence>
<reference evidence="1" key="1">
    <citation type="submission" date="2022-07" db="EMBL/GenBank/DDBJ databases">
        <title>Phylogenomic reconstructions and comparative analyses of Kickxellomycotina fungi.</title>
        <authorList>
            <person name="Reynolds N.K."/>
            <person name="Stajich J.E."/>
            <person name="Barry K."/>
            <person name="Grigoriev I.V."/>
            <person name="Crous P."/>
            <person name="Smith M.E."/>
        </authorList>
    </citation>
    <scope>NUCLEOTIDE SEQUENCE</scope>
    <source>
        <strain evidence="1">NBRC 105413</strain>
    </source>
</reference>
<dbReference type="PANTHER" id="PTHR43975">
    <property type="entry name" value="ZGC:101858"/>
    <property type="match status" value="1"/>
</dbReference>
<dbReference type="SUPFAM" id="SSF51735">
    <property type="entry name" value="NAD(P)-binding Rossmann-fold domains"/>
    <property type="match status" value="1"/>
</dbReference>
<dbReference type="Pfam" id="PF00106">
    <property type="entry name" value="adh_short"/>
    <property type="match status" value="1"/>
</dbReference>
<gene>
    <name evidence="1" type="ORF">LPJ64_003121</name>
</gene>
<dbReference type="InterPro" id="IPR002347">
    <property type="entry name" value="SDR_fam"/>
</dbReference>
<proteinExistence type="predicted"/>
<dbReference type="PANTHER" id="PTHR43975:SF2">
    <property type="entry name" value="EG:BACR7A4.14 PROTEIN-RELATED"/>
    <property type="match status" value="1"/>
</dbReference>
<protein>
    <recommendedName>
        <fullName evidence="3">NAD(P)-binding protein</fullName>
    </recommendedName>
</protein>
<dbReference type="EMBL" id="JANBOH010000114">
    <property type="protein sequence ID" value="KAJ1645282.1"/>
    <property type="molecule type" value="Genomic_DNA"/>
</dbReference>
<name>A0A9W7XLQ9_9FUNG</name>
<keyword evidence="2" id="KW-1185">Reference proteome</keyword>
<sequence>MSESQRNKVVVVTRVGSWVGAETAVELLRRDVTVIGIGTNATRIATLHQALQRKLPSTQSARFIPCVGRLSERTLQDTVVEQIQAQGTLVALVNNAGAFEDEDGMIAGTSTFEQWDALQRSLVEPLLLFHRIRHGLRRDKRVVVNVASDDVHSILPRHVSLIAIKTAVNLITAEVALVDPQVVSVAVHPAAPAVRLPPEERTPEESSKPAAADLIVDLALNADRSATGQYYMYTEPEFLVHKD</sequence>
<dbReference type="AlphaFoldDB" id="A0A9W7XLQ9"/>
<evidence type="ECO:0000313" key="2">
    <source>
        <dbReference type="Proteomes" id="UP001145021"/>
    </source>
</evidence>
<dbReference type="Gene3D" id="3.40.50.720">
    <property type="entry name" value="NAD(P)-binding Rossmann-like Domain"/>
    <property type="match status" value="1"/>
</dbReference>
<accession>A0A9W7XLQ9</accession>